<evidence type="ECO:0000256" key="1">
    <source>
        <dbReference type="SAM" id="MobiDB-lite"/>
    </source>
</evidence>
<dbReference type="AlphaFoldDB" id="G3B1T4"/>
<keyword evidence="3" id="KW-1185">Reference proteome</keyword>
<name>G3B1T4_CANTC</name>
<evidence type="ECO:0000313" key="3">
    <source>
        <dbReference type="Proteomes" id="UP000000707"/>
    </source>
</evidence>
<sequence length="111" mass="12547">MLQCLRSKTDAGEKGENKSKQETACTILEQLNEFKSQSISTQFEELPESILCVVDDYTKTGGYVNFRINSRVIDWAFAVANGITISGDPKRYWVTRTFVVGTLNLRYSEVP</sequence>
<reference evidence="2 3" key="1">
    <citation type="journal article" date="2011" name="Proc. Natl. Acad. Sci. U.S.A.">
        <title>Comparative genomics of xylose-fermenting fungi for enhanced biofuel production.</title>
        <authorList>
            <person name="Wohlbach D.J."/>
            <person name="Kuo A."/>
            <person name="Sato T.K."/>
            <person name="Potts K.M."/>
            <person name="Salamov A.A."/>
            <person name="LaButti K.M."/>
            <person name="Sun H."/>
            <person name="Clum A."/>
            <person name="Pangilinan J.L."/>
            <person name="Lindquist E.A."/>
            <person name="Lucas S."/>
            <person name="Lapidus A."/>
            <person name="Jin M."/>
            <person name="Gunawan C."/>
            <person name="Balan V."/>
            <person name="Dale B.E."/>
            <person name="Jeffries T.W."/>
            <person name="Zinkel R."/>
            <person name="Barry K.W."/>
            <person name="Grigoriev I.V."/>
            <person name="Gasch A.P."/>
        </authorList>
    </citation>
    <scope>NUCLEOTIDE SEQUENCE [LARGE SCALE GENOMIC DNA]</scope>
    <source>
        <strain evidence="3">ATCC 10573 / BCRC 21748 / CBS 615 / JCM 9827 / NBRC 10315 / NRRL Y-1498 / VKM Y-70</strain>
    </source>
</reference>
<organism evidence="3">
    <name type="scientific">Candida tenuis (strain ATCC 10573 / BCRC 21748 / CBS 615 / JCM 9827 / NBRC 10315 / NRRL Y-1498 / VKM Y-70)</name>
    <name type="common">Yeast</name>
    <name type="synonym">Yamadazyma tenuis</name>
    <dbReference type="NCBI Taxonomy" id="590646"/>
    <lineage>
        <taxon>Eukaryota</taxon>
        <taxon>Fungi</taxon>
        <taxon>Dikarya</taxon>
        <taxon>Ascomycota</taxon>
        <taxon>Saccharomycotina</taxon>
        <taxon>Pichiomycetes</taxon>
        <taxon>Debaryomycetaceae</taxon>
        <taxon>Yamadazyma</taxon>
    </lineage>
</organism>
<evidence type="ECO:0000313" key="2">
    <source>
        <dbReference type="EMBL" id="EGV64528.1"/>
    </source>
</evidence>
<dbReference type="HOGENOM" id="CLU_2158062_0_0_1"/>
<feature type="compositionally biased region" description="Basic and acidic residues" evidence="1">
    <location>
        <begin position="7"/>
        <end position="20"/>
    </location>
</feature>
<accession>G3B1T4</accession>
<protein>
    <submittedName>
        <fullName evidence="2">Uncharacterized protein</fullName>
    </submittedName>
</protein>
<gene>
    <name evidence="2" type="ORF">CANTEDRAFT_113289</name>
</gene>
<feature type="region of interest" description="Disordered" evidence="1">
    <location>
        <begin position="1"/>
        <end position="20"/>
    </location>
</feature>
<dbReference type="Proteomes" id="UP000000707">
    <property type="component" value="Unassembled WGS sequence"/>
</dbReference>
<proteinExistence type="predicted"/>
<dbReference type="EMBL" id="GL996515">
    <property type="protein sequence ID" value="EGV64528.1"/>
    <property type="molecule type" value="Genomic_DNA"/>
</dbReference>